<feature type="transmembrane region" description="Helical" evidence="2">
    <location>
        <begin position="52"/>
        <end position="78"/>
    </location>
</feature>
<dbReference type="GO" id="GO:0004767">
    <property type="term" value="F:sphingomyelin phosphodiesterase activity"/>
    <property type="evidence" value="ECO:0007669"/>
    <property type="project" value="InterPro"/>
</dbReference>
<comment type="caution">
    <text evidence="4">The sequence shown here is derived from an EMBL/GenBank/DDBJ whole genome shotgun (WGS) entry which is preliminary data.</text>
</comment>
<dbReference type="InterPro" id="IPR038772">
    <property type="entry name" value="Sph/SMPD2-like"/>
</dbReference>
<keyword evidence="2" id="KW-0472">Membrane</keyword>
<dbReference type="Pfam" id="PF03372">
    <property type="entry name" value="Exo_endo_phos"/>
    <property type="match status" value="1"/>
</dbReference>
<evidence type="ECO:0000313" key="4">
    <source>
        <dbReference type="EMBL" id="GMH76289.1"/>
    </source>
</evidence>
<dbReference type="InterPro" id="IPR005135">
    <property type="entry name" value="Endo/exonuclease/phosphatase"/>
</dbReference>
<dbReference type="Proteomes" id="UP001162640">
    <property type="component" value="Unassembled WGS sequence"/>
</dbReference>
<evidence type="ECO:0000313" key="5">
    <source>
        <dbReference type="Proteomes" id="UP001162640"/>
    </source>
</evidence>
<comment type="similarity">
    <text evidence="1">Belongs to the neutral sphingomyelinase family.</text>
</comment>
<feature type="transmembrane region" description="Helical" evidence="2">
    <location>
        <begin position="84"/>
        <end position="111"/>
    </location>
</feature>
<reference evidence="5" key="1">
    <citation type="journal article" date="2023" name="Commun. Biol.">
        <title>Genome analysis of Parmales, the sister group of diatoms, reveals the evolutionary specialization of diatoms from phago-mixotrophs to photoautotrophs.</title>
        <authorList>
            <person name="Ban H."/>
            <person name="Sato S."/>
            <person name="Yoshikawa S."/>
            <person name="Yamada K."/>
            <person name="Nakamura Y."/>
            <person name="Ichinomiya M."/>
            <person name="Sato N."/>
            <person name="Blanc-Mathieu R."/>
            <person name="Endo H."/>
            <person name="Kuwata A."/>
            <person name="Ogata H."/>
        </authorList>
    </citation>
    <scope>NUCLEOTIDE SEQUENCE [LARGE SCALE GENOMIC DNA]</scope>
</reference>
<organism evidence="4 5">
    <name type="scientific">Triparma laevis f. inornata</name>
    <dbReference type="NCBI Taxonomy" id="1714386"/>
    <lineage>
        <taxon>Eukaryota</taxon>
        <taxon>Sar</taxon>
        <taxon>Stramenopiles</taxon>
        <taxon>Ochrophyta</taxon>
        <taxon>Bolidophyceae</taxon>
        <taxon>Parmales</taxon>
        <taxon>Triparmaceae</taxon>
        <taxon>Triparma</taxon>
    </lineage>
</organism>
<dbReference type="Gene3D" id="3.60.10.10">
    <property type="entry name" value="Endonuclease/exonuclease/phosphatase"/>
    <property type="match status" value="1"/>
</dbReference>
<dbReference type="PANTHER" id="PTHR16320:SF23">
    <property type="entry name" value="SPHINGOMYELINASE C 1"/>
    <property type="match status" value="1"/>
</dbReference>
<dbReference type="AlphaFoldDB" id="A0A9W7ARB1"/>
<protein>
    <recommendedName>
        <fullName evidence="3">Endonuclease/exonuclease/phosphatase domain-containing protein</fullName>
    </recommendedName>
</protein>
<dbReference type="SUPFAM" id="SSF56219">
    <property type="entry name" value="DNase I-like"/>
    <property type="match status" value="1"/>
</dbReference>
<dbReference type="PANTHER" id="PTHR16320">
    <property type="entry name" value="SPHINGOMYELINASE FAMILY MEMBER"/>
    <property type="match status" value="1"/>
</dbReference>
<feature type="domain" description="Endonuclease/exonuclease/phosphatase" evidence="3">
    <location>
        <begin position="125"/>
        <end position="295"/>
    </location>
</feature>
<dbReference type="EMBL" id="BLQM01000218">
    <property type="protein sequence ID" value="GMH76289.1"/>
    <property type="molecule type" value="Genomic_DNA"/>
</dbReference>
<name>A0A9W7ARB1_9STRA</name>
<gene>
    <name evidence="4" type="ORF">TL16_g07029</name>
</gene>
<sequence length="416" mass="46040">MTHRQAEGFSMTNWISRESIPPPLPPPAGGLKVISVNLCVACTGMQNRILPILCIVGGVMAGTAIFGILLGVACQIFSSWGSVALVMVVLLPLVSLIGFMFGGLLGGYLGYVNTFFTKLHDFKSERLKAFSEALKDYDVLMLQELYTTSPIKFDKRFDLEFIELCRKHGFVYTAKPAPRAWPSISMGTGLMILSKYPVVDSETLSFKHQYFAEQFGTNRGMLYAKINVGEKDVDLFTLHTTASMGESLLKGFPDWLVNAADIAREGQFAEIGQFVGSRRTSPSIPICVAGDFNANIRFNKDGSIRDQRAAEIITNTMVDGLKLKDMGWKVTYGYSPPDLILTNLEAIKMQHLVGEDLIFVDPLTCLGKNFRSVPWLANEEQKKIGFTHLSDHLALTVDLLLEKEESLDGVDNEKSE</sequence>
<evidence type="ECO:0000259" key="3">
    <source>
        <dbReference type="Pfam" id="PF03372"/>
    </source>
</evidence>
<proteinExistence type="inferred from homology"/>
<dbReference type="InterPro" id="IPR036691">
    <property type="entry name" value="Endo/exonu/phosph_ase_sf"/>
</dbReference>
<keyword evidence="2" id="KW-1133">Transmembrane helix</keyword>
<evidence type="ECO:0000256" key="2">
    <source>
        <dbReference type="SAM" id="Phobius"/>
    </source>
</evidence>
<evidence type="ECO:0000256" key="1">
    <source>
        <dbReference type="ARBA" id="ARBA00006335"/>
    </source>
</evidence>
<accession>A0A9W7ARB1</accession>
<keyword evidence="2" id="KW-0812">Transmembrane</keyword>